<dbReference type="Gene3D" id="3.40.50.10140">
    <property type="entry name" value="Toll/interleukin-1 receptor homology (TIR) domain"/>
    <property type="match status" value="1"/>
</dbReference>
<dbReference type="GO" id="GO:0007165">
    <property type="term" value="P:signal transduction"/>
    <property type="evidence" value="ECO:0007669"/>
    <property type="project" value="InterPro"/>
</dbReference>
<evidence type="ECO:0000313" key="5">
    <source>
        <dbReference type="Proteomes" id="UP000295444"/>
    </source>
</evidence>
<feature type="region of interest" description="Disordered" evidence="2">
    <location>
        <begin position="821"/>
        <end position="846"/>
    </location>
</feature>
<feature type="domain" description="AAA+ ATPase" evidence="3">
    <location>
        <begin position="194"/>
        <end position="332"/>
    </location>
</feature>
<dbReference type="InterPro" id="IPR027417">
    <property type="entry name" value="P-loop_NTPase"/>
</dbReference>
<dbReference type="InterPro" id="IPR035897">
    <property type="entry name" value="Toll_tir_struct_dom_sf"/>
</dbReference>
<evidence type="ECO:0000259" key="3">
    <source>
        <dbReference type="SMART" id="SM00382"/>
    </source>
</evidence>
<dbReference type="Pfam" id="PF13676">
    <property type="entry name" value="TIR_2"/>
    <property type="match status" value="1"/>
</dbReference>
<evidence type="ECO:0000256" key="2">
    <source>
        <dbReference type="SAM" id="MobiDB-lite"/>
    </source>
</evidence>
<dbReference type="AlphaFoldDB" id="A0A4R6RTL7"/>
<dbReference type="SUPFAM" id="SSF52540">
    <property type="entry name" value="P-loop containing nucleoside triphosphate hydrolases"/>
    <property type="match status" value="1"/>
</dbReference>
<dbReference type="PANTHER" id="PTHR47691:SF3">
    <property type="entry name" value="HTH-TYPE TRANSCRIPTIONAL REGULATOR RV0890C-RELATED"/>
    <property type="match status" value="1"/>
</dbReference>
<dbReference type="Gene3D" id="1.10.8.430">
    <property type="entry name" value="Helical domain of apoptotic protease-activating factors"/>
    <property type="match status" value="1"/>
</dbReference>
<dbReference type="GO" id="GO:0043531">
    <property type="term" value="F:ADP binding"/>
    <property type="evidence" value="ECO:0007669"/>
    <property type="project" value="InterPro"/>
</dbReference>
<keyword evidence="1" id="KW-0802">TPR repeat</keyword>
<dbReference type="InterPro" id="IPR041664">
    <property type="entry name" value="AAA_16"/>
</dbReference>
<dbReference type="InterPro" id="IPR000157">
    <property type="entry name" value="TIR_dom"/>
</dbReference>
<name>A0A4R6RTL7_LABRH</name>
<keyword evidence="5" id="KW-1185">Reference proteome</keyword>
<dbReference type="SMART" id="SM00028">
    <property type="entry name" value="TPR"/>
    <property type="match status" value="4"/>
</dbReference>
<dbReference type="PRINTS" id="PR00364">
    <property type="entry name" value="DISEASERSIST"/>
</dbReference>
<dbReference type="SMART" id="SM00382">
    <property type="entry name" value="AAA"/>
    <property type="match status" value="1"/>
</dbReference>
<sequence length="846" mass="92738">MPDIFINYRTADARFGAAATYELLAARFGRHRVFLDNQSIPAGMPYAAELTYALEVMRVLLVFIGPTWLGDDDVTPGRSMLHRPGDWVRQEIRRALQRQVPIIPVMLDGTSIPDERLLPPDVRPLVRHQAMEVRHDMLGTDVGRLGDRLAALIPVQPGATTPPQQLPTQLAAFVGRTAEMADLTGRLSEEDGDTPGVVVLCGTPGVGKTTLATTWAHRVRHLFPDGQLHVNMRGFDRRGALSAAEALHGFLTGLGTAPEVIPDNLDDRAALYRSIVAGRRILVLVDNVHSADQVRPLLPGTPLCFVLVTSRTQLPSLAVREGARHVPLDVLTDSEAHLLLSKRIGSDRIFAEPAVADEIVARCAGLPLALSIVAALTDQRPGPLARVVHELGQERTRLDELSFGDDDLDLRSVFSWSYQRLSPSARSLFHLIGIHPGPDISHESCLALACTDDARHAIAELVRSSLLVEHVAGRYSLHDLLRIYAAERAEFDTEAGERQSIRHAIADHYLRHVTAAAHWLDPNTAKIRRDPGEAPGFANYPDALAWAVGEHAVVLAVTEFCAQHGLDSHVWRIASRSNAVLRRTGRRRERVAVHRAALAAAAHAGDQLAWATAACELASALARLGEHVEARSLLDAALPVLQSADDQFGMLQAHLSYTRVLDAQQQHAAALQHARAAFELADAQDEPVSRADALIHLGHQQAMLGRHEEALAVCTEALQHYEDLGHEEGQSNCLLTIGIIHQELREYRAAIEHYERSYTLDRRLGDRYWEAMSLDRLGDVHSLLGHADAAVRSWSAALAIFDSLHHPEADRVRGALGAIHRQGDVSGSTEADPGPGKADRRVRRDR</sequence>
<feature type="compositionally biased region" description="Basic and acidic residues" evidence="2">
    <location>
        <begin position="837"/>
        <end position="846"/>
    </location>
</feature>
<dbReference type="RefSeq" id="WP_133854317.1">
    <property type="nucleotide sequence ID" value="NZ_SNXZ01000012.1"/>
</dbReference>
<dbReference type="InterPro" id="IPR003593">
    <property type="entry name" value="AAA+_ATPase"/>
</dbReference>
<dbReference type="SUPFAM" id="SSF52200">
    <property type="entry name" value="Toll/Interleukin receptor TIR domain"/>
    <property type="match status" value="1"/>
</dbReference>
<gene>
    <name evidence="4" type="ORF">EV186_11215</name>
</gene>
<evidence type="ECO:0000256" key="1">
    <source>
        <dbReference type="PROSITE-ProRule" id="PRU00339"/>
    </source>
</evidence>
<dbReference type="Pfam" id="PF13191">
    <property type="entry name" value="AAA_16"/>
    <property type="match status" value="1"/>
</dbReference>
<dbReference type="InterPro" id="IPR019734">
    <property type="entry name" value="TPR_rpt"/>
</dbReference>
<feature type="repeat" description="TPR" evidence="1">
    <location>
        <begin position="731"/>
        <end position="764"/>
    </location>
</feature>
<dbReference type="InterPro" id="IPR011990">
    <property type="entry name" value="TPR-like_helical_dom_sf"/>
</dbReference>
<evidence type="ECO:0000313" key="4">
    <source>
        <dbReference type="EMBL" id="TDP89615.1"/>
    </source>
</evidence>
<protein>
    <submittedName>
        <fullName evidence="4">Tetratricopeptide repeat protein</fullName>
    </submittedName>
</protein>
<dbReference type="Gene3D" id="1.25.40.10">
    <property type="entry name" value="Tetratricopeptide repeat domain"/>
    <property type="match status" value="1"/>
</dbReference>
<dbReference type="Proteomes" id="UP000295444">
    <property type="component" value="Unassembled WGS sequence"/>
</dbReference>
<comment type="caution">
    <text evidence="4">The sequence shown here is derived from an EMBL/GenBank/DDBJ whole genome shotgun (WGS) entry which is preliminary data.</text>
</comment>
<dbReference type="EMBL" id="SNXZ01000012">
    <property type="protein sequence ID" value="TDP89615.1"/>
    <property type="molecule type" value="Genomic_DNA"/>
</dbReference>
<dbReference type="SUPFAM" id="SSF48452">
    <property type="entry name" value="TPR-like"/>
    <property type="match status" value="2"/>
</dbReference>
<proteinExistence type="predicted"/>
<dbReference type="PROSITE" id="PS50005">
    <property type="entry name" value="TPR"/>
    <property type="match status" value="1"/>
</dbReference>
<dbReference type="OrthoDB" id="581105at2"/>
<reference evidence="4 5" key="1">
    <citation type="submission" date="2019-03" db="EMBL/GenBank/DDBJ databases">
        <title>Genomic Encyclopedia of Type Strains, Phase IV (KMG-IV): sequencing the most valuable type-strain genomes for metagenomic binning, comparative biology and taxonomic classification.</title>
        <authorList>
            <person name="Goeker M."/>
        </authorList>
    </citation>
    <scope>NUCLEOTIDE SEQUENCE [LARGE SCALE GENOMIC DNA]</scope>
    <source>
        <strain evidence="4 5">DSM 45361</strain>
    </source>
</reference>
<dbReference type="Gene3D" id="3.40.50.300">
    <property type="entry name" value="P-loop containing nucleotide triphosphate hydrolases"/>
    <property type="match status" value="1"/>
</dbReference>
<dbReference type="InterPro" id="IPR042197">
    <property type="entry name" value="Apaf_helical"/>
</dbReference>
<dbReference type="PANTHER" id="PTHR47691">
    <property type="entry name" value="REGULATOR-RELATED"/>
    <property type="match status" value="1"/>
</dbReference>
<organism evidence="4 5">
    <name type="scientific">Labedaea rhizosphaerae</name>
    <dbReference type="NCBI Taxonomy" id="598644"/>
    <lineage>
        <taxon>Bacteria</taxon>
        <taxon>Bacillati</taxon>
        <taxon>Actinomycetota</taxon>
        <taxon>Actinomycetes</taxon>
        <taxon>Pseudonocardiales</taxon>
        <taxon>Pseudonocardiaceae</taxon>
        <taxon>Labedaea</taxon>
    </lineage>
</organism>
<accession>A0A4R6RTL7</accession>
<dbReference type="Pfam" id="PF13424">
    <property type="entry name" value="TPR_12"/>
    <property type="match status" value="1"/>
</dbReference>